<proteinExistence type="predicted"/>
<keyword evidence="1" id="KW-0812">Transmembrane</keyword>
<dbReference type="GO" id="GO:0005886">
    <property type="term" value="C:plasma membrane"/>
    <property type="evidence" value="ECO:0007669"/>
    <property type="project" value="TreeGrafter"/>
</dbReference>
<feature type="domain" description="DUF218" evidence="2">
    <location>
        <begin position="52"/>
        <end position="180"/>
    </location>
</feature>
<dbReference type="RefSeq" id="WP_042234115.1">
    <property type="nucleotide sequence ID" value="NZ_CP026520.1"/>
</dbReference>
<organism evidence="4 5">
    <name type="scientific">Paenibacillus chitinolyticus</name>
    <dbReference type="NCBI Taxonomy" id="79263"/>
    <lineage>
        <taxon>Bacteria</taxon>
        <taxon>Bacillati</taxon>
        <taxon>Bacillota</taxon>
        <taxon>Bacilli</taxon>
        <taxon>Bacillales</taxon>
        <taxon>Paenibacillaceae</taxon>
        <taxon>Paenibacillus</taxon>
    </lineage>
</organism>
<name>A0A410WRT2_9BACL</name>
<evidence type="ECO:0000259" key="2">
    <source>
        <dbReference type="Pfam" id="PF02698"/>
    </source>
</evidence>
<keyword evidence="1" id="KW-0472">Membrane</keyword>
<dbReference type="OrthoDB" id="9782395at2"/>
<dbReference type="Proteomes" id="UP001527202">
    <property type="component" value="Unassembled WGS sequence"/>
</dbReference>
<dbReference type="Gene3D" id="3.40.50.620">
    <property type="entry name" value="HUPs"/>
    <property type="match status" value="1"/>
</dbReference>
<dbReference type="PANTHER" id="PTHR30336:SF4">
    <property type="entry name" value="ENVELOPE BIOGENESIS FACTOR ELYC"/>
    <property type="match status" value="1"/>
</dbReference>
<dbReference type="PANTHER" id="PTHR30336">
    <property type="entry name" value="INNER MEMBRANE PROTEIN, PROBABLE PERMEASE"/>
    <property type="match status" value="1"/>
</dbReference>
<dbReference type="Pfam" id="PF02698">
    <property type="entry name" value="DUF218"/>
    <property type="match status" value="1"/>
</dbReference>
<dbReference type="CDD" id="cd06259">
    <property type="entry name" value="YdcF-like"/>
    <property type="match status" value="1"/>
</dbReference>
<gene>
    <name evidence="3" type="ORF">M5X16_24060</name>
    <name evidence="4" type="ORF">PC41400_04825</name>
</gene>
<dbReference type="GO" id="GO:0000270">
    <property type="term" value="P:peptidoglycan metabolic process"/>
    <property type="evidence" value="ECO:0007669"/>
    <property type="project" value="TreeGrafter"/>
</dbReference>
<accession>A0A410WRT2</accession>
<dbReference type="InterPro" id="IPR014729">
    <property type="entry name" value="Rossmann-like_a/b/a_fold"/>
</dbReference>
<dbReference type="KEGG" id="pchi:PC41400_04825"/>
<reference evidence="4 5" key="1">
    <citation type="submission" date="2018-01" db="EMBL/GenBank/DDBJ databases">
        <title>The whole genome sequencing and assembly of Paenibacillus chitinolyticus KCCM 41400 strain.</title>
        <authorList>
            <person name="Kim J.-Y."/>
            <person name="Park M.-K."/>
            <person name="Lee Y.-J."/>
            <person name="Yi H."/>
            <person name="Bahn Y.-S."/>
            <person name="Kim J.F."/>
            <person name="Lee D.-W."/>
        </authorList>
    </citation>
    <scope>NUCLEOTIDE SEQUENCE [LARGE SCALE GENOMIC DNA]</scope>
    <source>
        <strain evidence="4 5">KCCM 41400</strain>
    </source>
</reference>
<dbReference type="EMBL" id="JAMDMJ010000035">
    <property type="protein sequence ID" value="MCY9598836.1"/>
    <property type="molecule type" value="Genomic_DNA"/>
</dbReference>
<protein>
    <submittedName>
        <fullName evidence="4">YdcF family protein</fullName>
    </submittedName>
</protein>
<evidence type="ECO:0000313" key="3">
    <source>
        <dbReference type="EMBL" id="MCY9598836.1"/>
    </source>
</evidence>
<sequence length="209" mass="23328">MKAVREGRGKNKQWKRWLYGVLSCMGALLLYIVGMSGWIYYVGENSRGTESDTIIILGAAVWNGKPSNAMKERLDTAVEAYRGGLAKHIIATGGTTTSEPTEASVMRSYLVGKGIPESAVFLEDESTSTIENLDNSRKIMEREKWDTAVIVTHGFHTYRSLLMARSLNMNVTAKPVRIKPVKIYYYTLRECAGITYFMGERLLKTIGIG</sequence>
<feature type="transmembrane region" description="Helical" evidence="1">
    <location>
        <begin position="21"/>
        <end position="41"/>
    </location>
</feature>
<evidence type="ECO:0000313" key="6">
    <source>
        <dbReference type="Proteomes" id="UP001527202"/>
    </source>
</evidence>
<reference evidence="3 6" key="2">
    <citation type="submission" date="2022-05" db="EMBL/GenBank/DDBJ databases">
        <title>Genome Sequencing of Bee-Associated Microbes.</title>
        <authorList>
            <person name="Dunlap C."/>
        </authorList>
    </citation>
    <scope>NUCLEOTIDE SEQUENCE [LARGE SCALE GENOMIC DNA]</scope>
    <source>
        <strain evidence="3 6">NRRL B-23120</strain>
    </source>
</reference>
<dbReference type="Proteomes" id="UP000288943">
    <property type="component" value="Chromosome"/>
</dbReference>
<dbReference type="EMBL" id="CP026520">
    <property type="protein sequence ID" value="QAV17042.1"/>
    <property type="molecule type" value="Genomic_DNA"/>
</dbReference>
<keyword evidence="1" id="KW-1133">Transmembrane helix</keyword>
<dbReference type="AlphaFoldDB" id="A0A410WRT2"/>
<keyword evidence="6" id="KW-1185">Reference proteome</keyword>
<dbReference type="InterPro" id="IPR003848">
    <property type="entry name" value="DUF218"/>
</dbReference>
<evidence type="ECO:0000313" key="4">
    <source>
        <dbReference type="EMBL" id="QAV17042.1"/>
    </source>
</evidence>
<evidence type="ECO:0000256" key="1">
    <source>
        <dbReference type="SAM" id="Phobius"/>
    </source>
</evidence>
<evidence type="ECO:0000313" key="5">
    <source>
        <dbReference type="Proteomes" id="UP000288943"/>
    </source>
</evidence>
<dbReference type="GO" id="GO:0043164">
    <property type="term" value="P:Gram-negative-bacterium-type cell wall biogenesis"/>
    <property type="evidence" value="ECO:0007669"/>
    <property type="project" value="TreeGrafter"/>
</dbReference>
<dbReference type="InterPro" id="IPR051599">
    <property type="entry name" value="Cell_Envelope_Assoc"/>
</dbReference>
<dbReference type="GeneID" id="95374135"/>